<evidence type="ECO:0000256" key="1">
    <source>
        <dbReference type="ARBA" id="ARBA00004613"/>
    </source>
</evidence>
<evidence type="ECO:0000256" key="3">
    <source>
        <dbReference type="ARBA" id="ARBA00022729"/>
    </source>
</evidence>
<evidence type="ECO:0000256" key="5">
    <source>
        <dbReference type="ARBA" id="ARBA00034321"/>
    </source>
</evidence>
<feature type="compositionally biased region" description="Gly residues" evidence="6">
    <location>
        <begin position="35"/>
        <end position="50"/>
    </location>
</feature>
<feature type="chain" id="PRO_5005516320" evidence="7">
    <location>
        <begin position="23"/>
        <end position="177"/>
    </location>
</feature>
<keyword evidence="3 7" id="KW-0732">Signal</keyword>
<evidence type="ECO:0000256" key="7">
    <source>
        <dbReference type="SAM" id="SignalP"/>
    </source>
</evidence>
<feature type="signal peptide" evidence="7">
    <location>
        <begin position="1"/>
        <end position="22"/>
    </location>
</feature>
<dbReference type="GO" id="GO:0005576">
    <property type="term" value="C:extracellular region"/>
    <property type="evidence" value="ECO:0007669"/>
    <property type="project" value="UniProtKB-SubCell"/>
</dbReference>
<proteinExistence type="evidence at transcript level"/>
<evidence type="ECO:0000256" key="2">
    <source>
        <dbReference type="ARBA" id="ARBA00022525"/>
    </source>
</evidence>
<accession>A0A0K8R8Z5</accession>
<name>A0A0K8R8Z5_IXORI</name>
<keyword evidence="2" id="KW-0964">Secreted</keyword>
<evidence type="ECO:0000256" key="6">
    <source>
        <dbReference type="SAM" id="MobiDB-lite"/>
    </source>
</evidence>
<feature type="region of interest" description="Disordered" evidence="6">
    <location>
        <begin position="154"/>
        <end position="177"/>
    </location>
</feature>
<feature type="compositionally biased region" description="Polar residues" evidence="6">
    <location>
        <begin position="168"/>
        <end position="177"/>
    </location>
</feature>
<organism evidence="8">
    <name type="scientific">Ixodes ricinus</name>
    <name type="common">Common tick</name>
    <name type="synonym">Acarus ricinus</name>
    <dbReference type="NCBI Taxonomy" id="34613"/>
    <lineage>
        <taxon>Eukaryota</taxon>
        <taxon>Metazoa</taxon>
        <taxon>Ecdysozoa</taxon>
        <taxon>Arthropoda</taxon>
        <taxon>Chelicerata</taxon>
        <taxon>Arachnida</taxon>
        <taxon>Acari</taxon>
        <taxon>Parasitiformes</taxon>
        <taxon>Ixodida</taxon>
        <taxon>Ixodoidea</taxon>
        <taxon>Ixodidae</taxon>
        <taxon>Ixodinae</taxon>
        <taxon>Ixodes</taxon>
    </lineage>
</organism>
<comment type="subcellular location">
    <subcellularLocation>
        <location evidence="1">Secreted</location>
    </subcellularLocation>
</comment>
<sequence length="177" mass="18901">MFKLSSFLVVFVLAGLCFGASSEDDSSSGKEASTGAGGGDTGEASGGGAPSVGNGDTSVADSAASGHQEDEEQNEEAAGERENRTLGNRLPDFIGNLKEKKEYVQKLLSTCSTQYQEHKLNEKEIHFENCTYMCIRRTNPQVNEETRIPSGMICGSGSRKMRRKPGTPVQTLPSPSC</sequence>
<dbReference type="InterPro" id="IPR021971">
    <property type="entry name" value="Salp15"/>
</dbReference>
<dbReference type="AlphaFoldDB" id="A0A0K8R8Z5"/>
<evidence type="ECO:0000256" key="4">
    <source>
        <dbReference type="ARBA" id="ARBA00023180"/>
    </source>
</evidence>
<protein>
    <submittedName>
        <fullName evidence="8">Putative ixodes 8-cys protein</fullName>
    </submittedName>
</protein>
<dbReference type="EMBL" id="GADI01006206">
    <property type="protein sequence ID" value="JAA67602.1"/>
    <property type="molecule type" value="mRNA"/>
</dbReference>
<keyword evidence="4" id="KW-0325">Glycoprotein</keyword>
<feature type="region of interest" description="Disordered" evidence="6">
    <location>
        <begin position="21"/>
        <end position="91"/>
    </location>
</feature>
<dbReference type="Pfam" id="PF12115">
    <property type="entry name" value="Salp15"/>
    <property type="match status" value="1"/>
</dbReference>
<comment type="similarity">
    <text evidence="5">Belongs to the salp15 family.</text>
</comment>
<evidence type="ECO:0000313" key="8">
    <source>
        <dbReference type="EMBL" id="JAA67602.1"/>
    </source>
</evidence>
<reference evidence="8" key="1">
    <citation type="submission" date="2012-12" db="EMBL/GenBank/DDBJ databases">
        <title>Identification and characterization of a phenylalanine ammonia-lyase gene family in Isatis indigotica Fort.</title>
        <authorList>
            <person name="Liu Q."/>
            <person name="Chen J."/>
            <person name="Zhou X."/>
            <person name="Di P."/>
            <person name="Xiao Y."/>
            <person name="Xuan H."/>
            <person name="Zhang L."/>
            <person name="Chen W."/>
        </authorList>
    </citation>
    <scope>NUCLEOTIDE SEQUENCE</scope>
    <source>
        <tissue evidence="8">Salivary gland</tissue>
    </source>
</reference>